<dbReference type="AlphaFoldDB" id="A0A395NLA7"/>
<reference evidence="2 3" key="1">
    <citation type="journal article" date="2018" name="PLoS Pathog.">
        <title>Evolution of structural diversity of trichothecenes, a family of toxins produced by plant pathogenic and entomopathogenic fungi.</title>
        <authorList>
            <person name="Proctor R.H."/>
            <person name="McCormick S.P."/>
            <person name="Kim H.S."/>
            <person name="Cardoza R.E."/>
            <person name="Stanley A.M."/>
            <person name="Lindo L."/>
            <person name="Kelly A."/>
            <person name="Brown D.W."/>
            <person name="Lee T."/>
            <person name="Vaughan M.M."/>
            <person name="Alexander N.J."/>
            <person name="Busman M."/>
            <person name="Gutierrez S."/>
        </authorList>
    </citation>
    <scope>NUCLEOTIDE SEQUENCE [LARGE SCALE GENOMIC DNA]</scope>
    <source>
        <strain evidence="2 3">IBT 40837</strain>
    </source>
</reference>
<organism evidence="2 3">
    <name type="scientific">Trichoderma arundinaceum</name>
    <dbReference type="NCBI Taxonomy" id="490622"/>
    <lineage>
        <taxon>Eukaryota</taxon>
        <taxon>Fungi</taxon>
        <taxon>Dikarya</taxon>
        <taxon>Ascomycota</taxon>
        <taxon>Pezizomycotina</taxon>
        <taxon>Sordariomycetes</taxon>
        <taxon>Hypocreomycetidae</taxon>
        <taxon>Hypocreales</taxon>
        <taxon>Hypocreaceae</taxon>
        <taxon>Trichoderma</taxon>
    </lineage>
</organism>
<feature type="region of interest" description="Disordered" evidence="1">
    <location>
        <begin position="1"/>
        <end position="67"/>
    </location>
</feature>
<dbReference type="Proteomes" id="UP000266272">
    <property type="component" value="Unassembled WGS sequence"/>
</dbReference>
<gene>
    <name evidence="2" type="ORF">TARUN_5365</name>
</gene>
<evidence type="ECO:0000313" key="2">
    <source>
        <dbReference type="EMBL" id="RFU76872.1"/>
    </source>
</evidence>
<sequence>MSNNSSGEGGRSRDLSSGINHISTPSDHHETPSSTLADISLVPTRRRSRGADYDDPHDHHDTPASSAAKVISIPSSAVMVTTTIERETRPFSYKYTESPVESSKTCGCGCLISLKAGMVDGRLLTAQTKITAGGSHFLEDFDQKLDPCCCQTFPLREIPSVT</sequence>
<dbReference type="EMBL" id="PXOA01000322">
    <property type="protein sequence ID" value="RFU76872.1"/>
    <property type="molecule type" value="Genomic_DNA"/>
</dbReference>
<accession>A0A395NLA7</accession>
<protein>
    <submittedName>
        <fullName evidence="2">Uncharacterized protein</fullName>
    </submittedName>
</protein>
<name>A0A395NLA7_TRIAR</name>
<proteinExistence type="predicted"/>
<evidence type="ECO:0000256" key="1">
    <source>
        <dbReference type="SAM" id="MobiDB-lite"/>
    </source>
</evidence>
<keyword evidence="3" id="KW-1185">Reference proteome</keyword>
<evidence type="ECO:0000313" key="3">
    <source>
        <dbReference type="Proteomes" id="UP000266272"/>
    </source>
</evidence>
<feature type="compositionally biased region" description="Polar residues" evidence="1">
    <location>
        <begin position="15"/>
        <end position="25"/>
    </location>
</feature>
<dbReference type="OrthoDB" id="3210850at2759"/>
<feature type="compositionally biased region" description="Basic and acidic residues" evidence="1">
    <location>
        <begin position="49"/>
        <end position="62"/>
    </location>
</feature>
<comment type="caution">
    <text evidence="2">The sequence shown here is derived from an EMBL/GenBank/DDBJ whole genome shotgun (WGS) entry which is preliminary data.</text>
</comment>